<evidence type="ECO:0000313" key="2">
    <source>
        <dbReference type="EMBL" id="KPI89704.1"/>
    </source>
</evidence>
<dbReference type="VEuPathDB" id="TriTrypDB:Lsey_0018_0340"/>
<gene>
    <name evidence="2" type="ORF">ABL78_1197</name>
</gene>
<feature type="compositionally biased region" description="Polar residues" evidence="1">
    <location>
        <begin position="502"/>
        <end position="518"/>
    </location>
</feature>
<feature type="compositionally biased region" description="Basic residues" evidence="1">
    <location>
        <begin position="659"/>
        <end position="671"/>
    </location>
</feature>
<feature type="compositionally biased region" description="Basic and acidic residues" evidence="1">
    <location>
        <begin position="619"/>
        <end position="629"/>
    </location>
</feature>
<feature type="compositionally biased region" description="Low complexity" evidence="1">
    <location>
        <begin position="548"/>
        <end position="565"/>
    </location>
</feature>
<feature type="region of interest" description="Disordered" evidence="1">
    <location>
        <begin position="97"/>
        <end position="149"/>
    </location>
</feature>
<organism evidence="2 3">
    <name type="scientific">Leptomonas seymouri</name>
    <dbReference type="NCBI Taxonomy" id="5684"/>
    <lineage>
        <taxon>Eukaryota</taxon>
        <taxon>Discoba</taxon>
        <taxon>Euglenozoa</taxon>
        <taxon>Kinetoplastea</taxon>
        <taxon>Metakinetoplastina</taxon>
        <taxon>Trypanosomatida</taxon>
        <taxon>Trypanosomatidae</taxon>
        <taxon>Leishmaniinae</taxon>
        <taxon>Leptomonas</taxon>
    </lineage>
</organism>
<feature type="compositionally biased region" description="Low complexity" evidence="1">
    <location>
        <begin position="589"/>
        <end position="602"/>
    </location>
</feature>
<name>A0A0N1PDX4_LEPSE</name>
<dbReference type="AlphaFoldDB" id="A0A0N1PDX4"/>
<dbReference type="Proteomes" id="UP000038009">
    <property type="component" value="Unassembled WGS sequence"/>
</dbReference>
<keyword evidence="3" id="KW-1185">Reference proteome</keyword>
<evidence type="ECO:0000256" key="1">
    <source>
        <dbReference type="SAM" id="MobiDB-lite"/>
    </source>
</evidence>
<proteinExistence type="predicted"/>
<feature type="compositionally biased region" description="Acidic residues" evidence="1">
    <location>
        <begin position="634"/>
        <end position="655"/>
    </location>
</feature>
<protein>
    <recommendedName>
        <fullName evidence="4">C3H1-type domain-containing protein</fullName>
    </recommendedName>
</protein>
<reference evidence="2 3" key="1">
    <citation type="journal article" date="2015" name="PLoS Pathog.">
        <title>Leptomonas seymouri: Adaptations to the Dixenous Life Cycle Analyzed by Genome Sequencing, Transcriptome Profiling and Co-infection with Leishmania donovani.</title>
        <authorList>
            <person name="Kraeva N."/>
            <person name="Butenko A."/>
            <person name="Hlavacova J."/>
            <person name="Kostygov A."/>
            <person name="Myskova J."/>
            <person name="Grybchuk D."/>
            <person name="Lestinova T."/>
            <person name="Votypka J."/>
            <person name="Volf P."/>
            <person name="Opperdoes F."/>
            <person name="Flegontov P."/>
            <person name="Lukes J."/>
            <person name="Yurchenko V."/>
        </authorList>
    </citation>
    <scope>NUCLEOTIDE SEQUENCE [LARGE SCALE GENOMIC DNA]</scope>
    <source>
        <strain evidence="2 3">ATCC 30220</strain>
    </source>
</reference>
<sequence length="684" mass="74993">MSGQIFLYTAGGRTLWVPRHTPTATETKPVCMLNYVTPMELSRSFYLFDYQVQVVESAQMAAMNPNAKTPNEILAAVNDFRRLCAEDQSFLLQRCYNPQQQQPQSQPQPQPQQPPQHNYQGSYPQSVPSSSMGGVQTYDTSKPAGGTNTMDNAALLAQLLQQQRQQQPQQQMPMMGGGGSGGYGDDTSNQVDYYGGGRGGGGVRGGRRGGMYNNMSYMPDMMQQQANPMMMGGYSSPSGYGMDAMMMGGYSNVPYQRSGRGGRRDAQMYGNYNSPMMMPQQQMMMMSGGMGGRRGMMGGNNMSNQSRMAPYARHEPEPITIDVAIPDEIKSVYTNPAQQLVIATMPGPHMTVWLREHPIPTDTQDKKYVFGKNGVILMLKAAFVEVKDSKPVELFPKQICTHFFIYGYCSRENCFHEHHNEQQLRELIAARHVQLKAMTKVQRHQLIAEIEEKDKAGVAAAEAQRAEREKRRAEAMAEREARRQQRQQAREPALPQQQQQQSSYSVPSSQPNPSQDIGSDNEDEVTVLGGGSQSLADMIASSPSQDLAANATATTAAEDAAKTPASDVMAKLGITDSDEEDGNDDDASSSKSSGDSSASATSERAMSEEKEEPVATEATEAKGEAKAEAHGSSGEDEDEDEEEAEEAEKEEAEEEKEAKKAKTPAPKKRGRPAAPKRSAKRAKK</sequence>
<feature type="compositionally biased region" description="Low complexity" evidence="1">
    <location>
        <begin position="161"/>
        <end position="171"/>
    </location>
</feature>
<feature type="compositionally biased region" description="Low complexity" evidence="1">
    <location>
        <begin position="486"/>
        <end position="501"/>
    </location>
</feature>
<dbReference type="OMA" id="QICTHFF"/>
<feature type="compositionally biased region" description="Basic and acidic residues" evidence="1">
    <location>
        <begin position="464"/>
        <end position="483"/>
    </location>
</feature>
<accession>A0A0N1PDX4</accession>
<evidence type="ECO:0000313" key="3">
    <source>
        <dbReference type="Proteomes" id="UP000038009"/>
    </source>
</evidence>
<feature type="region of interest" description="Disordered" evidence="1">
    <location>
        <begin position="548"/>
        <end position="684"/>
    </location>
</feature>
<feature type="region of interest" description="Disordered" evidence="1">
    <location>
        <begin position="461"/>
        <end position="528"/>
    </location>
</feature>
<feature type="region of interest" description="Disordered" evidence="1">
    <location>
        <begin position="161"/>
        <end position="183"/>
    </location>
</feature>
<evidence type="ECO:0008006" key="4">
    <source>
        <dbReference type="Google" id="ProtNLM"/>
    </source>
</evidence>
<comment type="caution">
    <text evidence="2">The sequence shown here is derived from an EMBL/GenBank/DDBJ whole genome shotgun (WGS) entry which is preliminary data.</text>
</comment>
<dbReference type="EMBL" id="LJSK01000018">
    <property type="protein sequence ID" value="KPI89704.1"/>
    <property type="molecule type" value="Genomic_DNA"/>
</dbReference>
<feature type="compositionally biased region" description="Polar residues" evidence="1">
    <location>
        <begin position="117"/>
        <end position="149"/>
    </location>
</feature>
<dbReference type="OrthoDB" id="273667at2759"/>
<feature type="compositionally biased region" description="Acidic residues" evidence="1">
    <location>
        <begin position="576"/>
        <end position="587"/>
    </location>
</feature>